<evidence type="ECO:0000313" key="10">
    <source>
        <dbReference type="EMBL" id="SFD19175.1"/>
    </source>
</evidence>
<evidence type="ECO:0000313" key="9">
    <source>
        <dbReference type="EMBL" id="SEG96438.1"/>
    </source>
</evidence>
<dbReference type="PANTHER" id="PTHR30561:SF1">
    <property type="entry name" value="MULTIDRUG TRANSPORTER EMRE"/>
    <property type="match status" value="1"/>
</dbReference>
<organism evidence="9 12">
    <name type="scientific">Saccharopolyspora kobensis</name>
    <dbReference type="NCBI Taxonomy" id="146035"/>
    <lineage>
        <taxon>Bacteria</taxon>
        <taxon>Bacillati</taxon>
        <taxon>Actinomycetota</taxon>
        <taxon>Actinomycetes</taxon>
        <taxon>Pseudonocardiales</taxon>
        <taxon>Pseudonocardiaceae</taxon>
        <taxon>Saccharopolyspora</taxon>
    </lineage>
</organism>
<evidence type="ECO:0000256" key="8">
    <source>
        <dbReference type="SAM" id="Phobius"/>
    </source>
</evidence>
<comment type="subcellular location">
    <subcellularLocation>
        <location evidence="1 7">Cell membrane</location>
        <topology evidence="1 7">Multi-pass membrane protein</topology>
    </subcellularLocation>
</comment>
<gene>
    <name evidence="9" type="ORF">SAMN02982929_06422</name>
    <name evidence="10" type="ORF">SAMN05216506_1034</name>
</gene>
<feature type="transmembrane region" description="Helical" evidence="8">
    <location>
        <begin position="26"/>
        <end position="45"/>
    </location>
</feature>
<reference evidence="9" key="2">
    <citation type="submission" date="2016-10" db="EMBL/GenBank/DDBJ databases">
        <authorList>
            <person name="de Groot N.N."/>
        </authorList>
    </citation>
    <scope>NUCLEOTIDE SEQUENCE [LARGE SCALE GENOMIC DNA]</scope>
    <source>
        <strain evidence="9">ATCC 20501</strain>
    </source>
</reference>
<dbReference type="Proteomes" id="UP000236729">
    <property type="component" value="Unassembled WGS sequence"/>
</dbReference>
<dbReference type="Proteomes" id="UP000199690">
    <property type="component" value="Unassembled WGS sequence"/>
</dbReference>
<protein>
    <submittedName>
        <fullName evidence="9">Small multidrug resistance pump</fullName>
    </submittedName>
</protein>
<keyword evidence="4 7" id="KW-0812">Transmembrane</keyword>
<keyword evidence="11" id="KW-1185">Reference proteome</keyword>
<name>A0A1H6EF37_9PSEU</name>
<keyword evidence="6 8" id="KW-0472">Membrane</keyword>
<sequence>MPPFRGGIVVLTKLGDRSGFRREMGVAYLVLAVAILSEVLATVSLKLSEGFSKPVPSVLVVIGYLIAFTALASVLKLGVPVSVAYAIWAGAGVALVAIIGAVFLGESITAVQIAGVALIIGGVLALELGGAH</sequence>
<evidence type="ECO:0000256" key="5">
    <source>
        <dbReference type="ARBA" id="ARBA00022989"/>
    </source>
</evidence>
<dbReference type="InterPro" id="IPR000390">
    <property type="entry name" value="Small_drug/metabolite_transptr"/>
</dbReference>
<dbReference type="EMBL" id="FOME01000003">
    <property type="protein sequence ID" value="SFD19175.1"/>
    <property type="molecule type" value="Genomic_DNA"/>
</dbReference>
<dbReference type="PANTHER" id="PTHR30561">
    <property type="entry name" value="SMR FAMILY PROTON-DEPENDENT DRUG EFFLUX TRANSPORTER SUGE"/>
    <property type="match status" value="1"/>
</dbReference>
<feature type="transmembrane region" description="Helical" evidence="8">
    <location>
        <begin position="110"/>
        <end position="129"/>
    </location>
</feature>
<keyword evidence="5 8" id="KW-1133">Transmembrane helix</keyword>
<evidence type="ECO:0000256" key="3">
    <source>
        <dbReference type="ARBA" id="ARBA00022475"/>
    </source>
</evidence>
<dbReference type="Pfam" id="PF00893">
    <property type="entry name" value="Multi_Drug_Res"/>
    <property type="match status" value="1"/>
</dbReference>
<dbReference type="FunFam" id="1.10.3730.20:FF:000001">
    <property type="entry name" value="Quaternary ammonium compound resistance transporter SugE"/>
    <property type="match status" value="1"/>
</dbReference>
<comment type="similarity">
    <text evidence="7">Belongs to the drug/metabolite transporter (DMT) superfamily. Small multidrug resistance (SMR) (TC 2.A.7.1) family.</text>
</comment>
<accession>A0A1I1QAT7</accession>
<evidence type="ECO:0000313" key="12">
    <source>
        <dbReference type="Proteomes" id="UP000236729"/>
    </source>
</evidence>
<dbReference type="AlphaFoldDB" id="A0A1H6EF37"/>
<dbReference type="GO" id="GO:0005886">
    <property type="term" value="C:plasma membrane"/>
    <property type="evidence" value="ECO:0007669"/>
    <property type="project" value="UniProtKB-SubCell"/>
</dbReference>
<evidence type="ECO:0000256" key="2">
    <source>
        <dbReference type="ARBA" id="ARBA00022448"/>
    </source>
</evidence>
<evidence type="ECO:0000256" key="4">
    <source>
        <dbReference type="ARBA" id="ARBA00022692"/>
    </source>
</evidence>
<feature type="transmembrane region" description="Helical" evidence="8">
    <location>
        <begin position="57"/>
        <end position="75"/>
    </location>
</feature>
<keyword evidence="2" id="KW-0813">Transport</keyword>
<feature type="transmembrane region" description="Helical" evidence="8">
    <location>
        <begin position="82"/>
        <end position="104"/>
    </location>
</feature>
<dbReference type="SUPFAM" id="SSF103481">
    <property type="entry name" value="Multidrug resistance efflux transporter EmrE"/>
    <property type="match status" value="1"/>
</dbReference>
<dbReference type="EMBL" id="FNVB01000011">
    <property type="protein sequence ID" value="SEG96438.1"/>
    <property type="molecule type" value="Genomic_DNA"/>
</dbReference>
<evidence type="ECO:0000313" key="11">
    <source>
        <dbReference type="Proteomes" id="UP000199690"/>
    </source>
</evidence>
<accession>A0A1H6EF37</accession>
<evidence type="ECO:0000256" key="6">
    <source>
        <dbReference type="ARBA" id="ARBA00023136"/>
    </source>
</evidence>
<dbReference type="Gene3D" id="1.10.3730.20">
    <property type="match status" value="1"/>
</dbReference>
<evidence type="ECO:0000256" key="1">
    <source>
        <dbReference type="ARBA" id="ARBA00004651"/>
    </source>
</evidence>
<proteinExistence type="inferred from homology"/>
<dbReference type="InterPro" id="IPR037185">
    <property type="entry name" value="EmrE-like"/>
</dbReference>
<keyword evidence="3" id="KW-1003">Cell membrane</keyword>
<reference evidence="11 12" key="1">
    <citation type="submission" date="2016-10" db="EMBL/GenBank/DDBJ databases">
        <authorList>
            <person name="Varghese N."/>
            <person name="Submissions S."/>
        </authorList>
    </citation>
    <scope>NUCLEOTIDE SEQUENCE [LARGE SCALE GENOMIC DNA]</scope>
    <source>
        <strain evidence="12">ATCC 20501</strain>
        <strain evidence="10 11">CGMCC 4.3529</strain>
    </source>
</reference>
<dbReference type="GO" id="GO:0022857">
    <property type="term" value="F:transmembrane transporter activity"/>
    <property type="evidence" value="ECO:0007669"/>
    <property type="project" value="InterPro"/>
</dbReference>
<dbReference type="SMR" id="A0A1H6EF37"/>
<dbReference type="InterPro" id="IPR045324">
    <property type="entry name" value="Small_multidrug_res"/>
</dbReference>
<evidence type="ECO:0000256" key="7">
    <source>
        <dbReference type="RuleBase" id="RU003942"/>
    </source>
</evidence>